<dbReference type="NCBIfam" id="TIGR01410">
    <property type="entry name" value="tatB"/>
    <property type="match status" value="1"/>
</dbReference>
<comment type="subunit">
    <text evidence="9">The Tat system comprises two distinct complexes: a TatABC complex, containing multiple copies of TatA, TatB and TatC subunits, and a separate TatA complex, containing only TatA subunits. Substrates initially bind to the TatABC complex, which probably triggers association of the separate TatA complex to form the active translocon.</text>
</comment>
<evidence type="ECO:0000256" key="11">
    <source>
        <dbReference type="SAM" id="MobiDB-lite"/>
    </source>
</evidence>
<protein>
    <recommendedName>
        <fullName evidence="9">Sec-independent protein translocase protein TatB</fullName>
    </recommendedName>
</protein>
<dbReference type="Pfam" id="PF02416">
    <property type="entry name" value="TatA_B_E"/>
    <property type="match status" value="1"/>
</dbReference>
<evidence type="ECO:0000256" key="10">
    <source>
        <dbReference type="SAM" id="Coils"/>
    </source>
</evidence>
<dbReference type="InterPro" id="IPR003369">
    <property type="entry name" value="TatA/B/E"/>
</dbReference>
<evidence type="ECO:0000256" key="4">
    <source>
        <dbReference type="ARBA" id="ARBA00022692"/>
    </source>
</evidence>
<dbReference type="EMBL" id="JBEQCT010000006">
    <property type="protein sequence ID" value="MFM2486008.1"/>
    <property type="molecule type" value="Genomic_DNA"/>
</dbReference>
<comment type="subcellular location">
    <subcellularLocation>
        <location evidence="9">Cell membrane</location>
        <topology evidence="9">Single-pass membrane protein</topology>
    </subcellularLocation>
    <subcellularLocation>
        <location evidence="1">Membrane</location>
        <topology evidence="1">Single-pass membrane protein</topology>
    </subcellularLocation>
</comment>
<feature type="region of interest" description="Disordered" evidence="11">
    <location>
        <begin position="81"/>
        <end position="118"/>
    </location>
</feature>
<evidence type="ECO:0000256" key="12">
    <source>
        <dbReference type="SAM" id="Phobius"/>
    </source>
</evidence>
<evidence type="ECO:0000256" key="7">
    <source>
        <dbReference type="ARBA" id="ARBA00023010"/>
    </source>
</evidence>
<dbReference type="RefSeq" id="WP_408624266.1">
    <property type="nucleotide sequence ID" value="NZ_JBEQCT010000006.1"/>
</dbReference>
<proteinExistence type="inferred from homology"/>
<evidence type="ECO:0000256" key="6">
    <source>
        <dbReference type="ARBA" id="ARBA00022989"/>
    </source>
</evidence>
<keyword evidence="8 9" id="KW-0472">Membrane</keyword>
<comment type="function">
    <text evidence="9">Part of the twin-arginine translocation (Tat) system that transports large folded proteins containing a characteristic twin-arginine motif in their signal peptide across membranes. Together with TatC, TatB is part of a receptor directly interacting with Tat signal peptides. TatB may form an oligomeric binding site that transiently accommodates folded Tat precursor proteins before their translocation.</text>
</comment>
<evidence type="ECO:0000256" key="1">
    <source>
        <dbReference type="ARBA" id="ARBA00004167"/>
    </source>
</evidence>
<keyword evidence="5 9" id="KW-0653">Protein transport</keyword>
<sequence length="118" mass="13191">MFDIGFWELVLCAVVGLIVLGPERLPSAIRGVMRWVYTIRSMANQVKEDLEKEIQLKELREEVDKARQSARLIGGQIKDSIDLSEKTNSPHSECASEDVNTAPSSESVIATTKESDER</sequence>
<accession>A0ABW9G9Y4</accession>
<evidence type="ECO:0000256" key="3">
    <source>
        <dbReference type="ARBA" id="ARBA00022475"/>
    </source>
</evidence>
<dbReference type="PANTHER" id="PTHR33162:SF1">
    <property type="entry name" value="SEC-INDEPENDENT PROTEIN TRANSLOCASE PROTEIN TATA, CHLOROPLASTIC"/>
    <property type="match status" value="1"/>
</dbReference>
<evidence type="ECO:0000256" key="8">
    <source>
        <dbReference type="ARBA" id="ARBA00023136"/>
    </source>
</evidence>
<dbReference type="PRINTS" id="PR01506">
    <property type="entry name" value="TATBPROTEIN"/>
</dbReference>
<evidence type="ECO:0000313" key="13">
    <source>
        <dbReference type="EMBL" id="MFM2486008.1"/>
    </source>
</evidence>
<dbReference type="HAMAP" id="MF_00237">
    <property type="entry name" value="TatB"/>
    <property type="match status" value="1"/>
</dbReference>
<name>A0ABW9G9Y4_9GAMM</name>
<keyword evidence="6 9" id="KW-1133">Transmembrane helix</keyword>
<dbReference type="Proteomes" id="UP001629953">
    <property type="component" value="Unassembled WGS sequence"/>
</dbReference>
<evidence type="ECO:0000313" key="14">
    <source>
        <dbReference type="Proteomes" id="UP001629953"/>
    </source>
</evidence>
<evidence type="ECO:0000256" key="9">
    <source>
        <dbReference type="HAMAP-Rule" id="MF_00237"/>
    </source>
</evidence>
<evidence type="ECO:0000256" key="5">
    <source>
        <dbReference type="ARBA" id="ARBA00022927"/>
    </source>
</evidence>
<reference evidence="13 14" key="1">
    <citation type="journal article" date="2013" name="Int. J. Syst. Evol. Microbiol.">
        <title>Celerinatantimonas yamalensis sp. nov., a cold-adapted diazotrophic bacterium from a cold permafrost brine.</title>
        <authorList>
            <person name="Shcherbakova V."/>
            <person name="Chuvilskaya N."/>
            <person name="Rivkina E."/>
            <person name="Demidov N."/>
            <person name="Uchaeva V."/>
            <person name="Suetin S."/>
            <person name="Suzina N."/>
            <person name="Gilichinsky D."/>
        </authorList>
    </citation>
    <scope>NUCLEOTIDE SEQUENCE [LARGE SCALE GENOMIC DNA]</scope>
    <source>
        <strain evidence="13 14">C7</strain>
    </source>
</reference>
<feature type="compositionally biased region" description="Polar residues" evidence="11">
    <location>
        <begin position="98"/>
        <end position="112"/>
    </location>
</feature>
<dbReference type="InterPro" id="IPR018448">
    <property type="entry name" value="TatB"/>
</dbReference>
<keyword evidence="10" id="KW-0175">Coiled coil</keyword>
<feature type="transmembrane region" description="Helical" evidence="12">
    <location>
        <begin position="6"/>
        <end position="25"/>
    </location>
</feature>
<evidence type="ECO:0000256" key="2">
    <source>
        <dbReference type="ARBA" id="ARBA00022448"/>
    </source>
</evidence>
<gene>
    <name evidence="9 13" type="primary">tatB</name>
    <name evidence="13" type="ORF">ABUE30_13230</name>
</gene>
<comment type="similarity">
    <text evidence="9">Belongs to the TatB family.</text>
</comment>
<keyword evidence="14" id="KW-1185">Reference proteome</keyword>
<keyword evidence="4 9" id="KW-0812">Transmembrane</keyword>
<keyword evidence="2 9" id="KW-0813">Transport</keyword>
<organism evidence="13 14">
    <name type="scientific">Celerinatantimonas yamalensis</name>
    <dbReference type="NCBI Taxonomy" id="559956"/>
    <lineage>
        <taxon>Bacteria</taxon>
        <taxon>Pseudomonadati</taxon>
        <taxon>Pseudomonadota</taxon>
        <taxon>Gammaproteobacteria</taxon>
        <taxon>Celerinatantimonadaceae</taxon>
        <taxon>Celerinatantimonas</taxon>
    </lineage>
</organism>
<feature type="coiled-coil region" evidence="10">
    <location>
        <begin position="40"/>
        <end position="76"/>
    </location>
</feature>
<comment type="caution">
    <text evidence="13">The sequence shown here is derived from an EMBL/GenBank/DDBJ whole genome shotgun (WGS) entry which is preliminary data.</text>
</comment>
<keyword evidence="3 9" id="KW-1003">Cell membrane</keyword>
<keyword evidence="7 9" id="KW-0811">Translocation</keyword>
<dbReference type="PANTHER" id="PTHR33162">
    <property type="entry name" value="SEC-INDEPENDENT PROTEIN TRANSLOCASE PROTEIN TATA, CHLOROPLASTIC"/>
    <property type="match status" value="1"/>
</dbReference>
<dbReference type="Gene3D" id="1.20.5.3310">
    <property type="match status" value="1"/>
</dbReference>